<proteinExistence type="predicted"/>
<sequence length="250" mass="25691">MPLAHLPEYIYNCFVNGVHTEHSPGKLINHPVAREAVPHSSSMINSVALLSGIVVGVALAVPLGAIGLLLIQEGVARGMRRGFPAAAAVSLVDIMYCAVAVAAGSLVGPIISNWVPWPQVIGGVTLIALGVLRLIGRPRPKVSSSDGTAAHSGATVHRFVLFLGLTAINPATVVYFASILPGLDQISASTAARVSFVIGVGLALAGWQTLLVALGAILRHKAGPALQKWTVAVGNGLVVVLGAVLIIRSL</sequence>
<dbReference type="GO" id="GO:0006865">
    <property type="term" value="P:amino acid transport"/>
    <property type="evidence" value="ECO:0007669"/>
    <property type="project" value="InterPro"/>
</dbReference>
<feature type="transmembrane region" description="Helical" evidence="6">
    <location>
        <begin position="47"/>
        <end position="71"/>
    </location>
</feature>
<dbReference type="Proteomes" id="UP000310458">
    <property type="component" value="Unassembled WGS sequence"/>
</dbReference>
<feature type="transmembrane region" description="Helical" evidence="6">
    <location>
        <begin position="229"/>
        <end position="247"/>
    </location>
</feature>
<feature type="transmembrane region" description="Helical" evidence="6">
    <location>
        <begin position="83"/>
        <end position="111"/>
    </location>
</feature>
<evidence type="ECO:0000256" key="2">
    <source>
        <dbReference type="ARBA" id="ARBA00022475"/>
    </source>
</evidence>
<dbReference type="AlphaFoldDB" id="A0A5R9BAE9"/>
<evidence type="ECO:0008006" key="9">
    <source>
        <dbReference type="Google" id="ProtNLM"/>
    </source>
</evidence>
<evidence type="ECO:0000256" key="5">
    <source>
        <dbReference type="ARBA" id="ARBA00023136"/>
    </source>
</evidence>
<feature type="transmembrane region" description="Helical" evidence="6">
    <location>
        <begin position="117"/>
        <end position="135"/>
    </location>
</feature>
<keyword evidence="5 6" id="KW-0472">Membrane</keyword>
<evidence type="ECO:0000313" key="7">
    <source>
        <dbReference type="EMBL" id="TLP96801.1"/>
    </source>
</evidence>
<protein>
    <recommendedName>
        <fullName evidence="9">LysE family translocator</fullName>
    </recommendedName>
</protein>
<comment type="subcellular location">
    <subcellularLocation>
        <location evidence="1">Cell membrane</location>
        <topology evidence="1">Multi-pass membrane protein</topology>
    </subcellularLocation>
</comment>
<dbReference type="OrthoDB" id="4774807at2"/>
<evidence type="ECO:0000313" key="8">
    <source>
        <dbReference type="Proteomes" id="UP000310458"/>
    </source>
</evidence>
<feature type="transmembrane region" description="Helical" evidence="6">
    <location>
        <begin position="196"/>
        <end position="217"/>
    </location>
</feature>
<gene>
    <name evidence="7" type="ORF">FEF26_08770</name>
</gene>
<accession>A0A5R9BAE9</accession>
<feature type="transmembrane region" description="Helical" evidence="6">
    <location>
        <begin position="156"/>
        <end position="176"/>
    </location>
</feature>
<reference evidence="7 8" key="1">
    <citation type="submission" date="2019-05" db="EMBL/GenBank/DDBJ databases">
        <title>Nesterenkonia sp. GY074 isolated from the Southern Atlantic Ocean.</title>
        <authorList>
            <person name="Zhang G."/>
        </authorList>
    </citation>
    <scope>NUCLEOTIDE SEQUENCE [LARGE SCALE GENOMIC DNA]</scope>
    <source>
        <strain evidence="7 8">GY074</strain>
    </source>
</reference>
<evidence type="ECO:0000256" key="6">
    <source>
        <dbReference type="SAM" id="Phobius"/>
    </source>
</evidence>
<evidence type="ECO:0000256" key="3">
    <source>
        <dbReference type="ARBA" id="ARBA00022692"/>
    </source>
</evidence>
<keyword evidence="4 6" id="KW-1133">Transmembrane helix</keyword>
<dbReference type="InterPro" id="IPR001123">
    <property type="entry name" value="LeuE-type"/>
</dbReference>
<keyword evidence="8" id="KW-1185">Reference proteome</keyword>
<dbReference type="GO" id="GO:0005886">
    <property type="term" value="C:plasma membrane"/>
    <property type="evidence" value="ECO:0007669"/>
    <property type="project" value="UniProtKB-SubCell"/>
</dbReference>
<keyword evidence="2" id="KW-1003">Cell membrane</keyword>
<dbReference type="Pfam" id="PF01810">
    <property type="entry name" value="LysE"/>
    <property type="match status" value="1"/>
</dbReference>
<comment type="caution">
    <text evidence="7">The sequence shown here is derived from an EMBL/GenBank/DDBJ whole genome shotgun (WGS) entry which is preliminary data.</text>
</comment>
<evidence type="ECO:0000256" key="1">
    <source>
        <dbReference type="ARBA" id="ARBA00004651"/>
    </source>
</evidence>
<keyword evidence="3 6" id="KW-0812">Transmembrane</keyword>
<name>A0A5R9BAE9_9MICC</name>
<organism evidence="7 8">
    <name type="scientific">Nesterenkonia salmonea</name>
    <dbReference type="NCBI Taxonomy" id="1804987"/>
    <lineage>
        <taxon>Bacteria</taxon>
        <taxon>Bacillati</taxon>
        <taxon>Actinomycetota</taxon>
        <taxon>Actinomycetes</taxon>
        <taxon>Micrococcales</taxon>
        <taxon>Micrococcaceae</taxon>
        <taxon>Nesterenkonia</taxon>
    </lineage>
</organism>
<evidence type="ECO:0000256" key="4">
    <source>
        <dbReference type="ARBA" id="ARBA00022989"/>
    </source>
</evidence>
<dbReference type="EMBL" id="VAVZ01000021">
    <property type="protein sequence ID" value="TLP96801.1"/>
    <property type="molecule type" value="Genomic_DNA"/>
</dbReference>